<evidence type="ECO:0000313" key="8">
    <source>
        <dbReference type="EMBL" id="QUC22033.1"/>
    </source>
</evidence>
<evidence type="ECO:0000256" key="2">
    <source>
        <dbReference type="ARBA" id="ARBA00022857"/>
    </source>
</evidence>
<dbReference type="Proteomes" id="UP000054053">
    <property type="component" value="Unassembled WGS sequence"/>
</dbReference>
<protein>
    <submittedName>
        <fullName evidence="7">Uncharacterized protein</fullName>
    </submittedName>
</protein>
<dbReference type="Gene3D" id="3.40.50.720">
    <property type="entry name" value="NAD(P)-binding Rossmann-like Domain"/>
    <property type="match status" value="1"/>
</dbReference>
<dbReference type="STRING" id="1159556.A0A063BXF8"/>
<dbReference type="EMBL" id="CP072757">
    <property type="protein sequence ID" value="QUC22033.1"/>
    <property type="molecule type" value="Genomic_DNA"/>
</dbReference>
<feature type="domain" description="Ketopantoate reductase N-terminal" evidence="5">
    <location>
        <begin position="44"/>
        <end position="217"/>
    </location>
</feature>
<comment type="similarity">
    <text evidence="1">Belongs to the ketopantoate reductase family.</text>
</comment>
<dbReference type="AlphaFoldDB" id="A0A063BXF8"/>
<keyword evidence="3" id="KW-0560">Oxidoreductase</keyword>
<evidence type="ECO:0000259" key="6">
    <source>
        <dbReference type="Pfam" id="PF08546"/>
    </source>
</evidence>
<dbReference type="RefSeq" id="XP_042999706.1">
    <property type="nucleotide sequence ID" value="XM_043143771.1"/>
</dbReference>
<dbReference type="OrthoDB" id="73846at2759"/>
<dbReference type="InterPro" id="IPR013332">
    <property type="entry name" value="KPR_N"/>
</dbReference>
<proteinExistence type="inferred from homology"/>
<dbReference type="KEGG" id="uvi:66067051"/>
<dbReference type="EMBL" id="BBTG02000009">
    <property type="protein sequence ID" value="GAO18228.1"/>
    <property type="molecule type" value="Genomic_DNA"/>
</dbReference>
<keyword evidence="9" id="KW-1185">Reference proteome</keyword>
<accession>A0A063BXF8</accession>
<evidence type="ECO:0000313" key="10">
    <source>
        <dbReference type="Proteomes" id="UP000054053"/>
    </source>
</evidence>
<dbReference type="Gene3D" id="1.10.1040.10">
    <property type="entry name" value="N-(1-d-carboxylethyl)-l-norvaline Dehydrogenase, domain 2"/>
    <property type="match status" value="1"/>
</dbReference>
<organism evidence="7 10">
    <name type="scientific">Ustilaginoidea virens</name>
    <name type="common">Rice false smut fungus</name>
    <name type="synonym">Villosiclava virens</name>
    <dbReference type="NCBI Taxonomy" id="1159556"/>
    <lineage>
        <taxon>Eukaryota</taxon>
        <taxon>Fungi</taxon>
        <taxon>Dikarya</taxon>
        <taxon>Ascomycota</taxon>
        <taxon>Pezizomycotina</taxon>
        <taxon>Sordariomycetes</taxon>
        <taxon>Hypocreomycetidae</taxon>
        <taxon>Hypocreales</taxon>
        <taxon>Clavicipitaceae</taxon>
        <taxon>Ustilaginoidea</taxon>
    </lineage>
</organism>
<dbReference type="GO" id="GO:0005739">
    <property type="term" value="C:mitochondrion"/>
    <property type="evidence" value="ECO:0007669"/>
    <property type="project" value="TreeGrafter"/>
</dbReference>
<dbReference type="HOGENOM" id="CLU_031468_9_0_1"/>
<evidence type="ECO:0000256" key="1">
    <source>
        <dbReference type="ARBA" id="ARBA00007870"/>
    </source>
</evidence>
<feature type="region of interest" description="Disordered" evidence="4">
    <location>
        <begin position="26"/>
        <end position="45"/>
    </location>
</feature>
<dbReference type="PANTHER" id="PTHR43765:SF2">
    <property type="entry name" value="2-DEHYDROPANTOATE 2-REDUCTASE"/>
    <property type="match status" value="1"/>
</dbReference>
<feature type="domain" description="Ketopantoate reductase C-terminal" evidence="6">
    <location>
        <begin position="252"/>
        <end position="415"/>
    </location>
</feature>
<sequence length="430" mass="47209">MPVRPLPPRLYAWTLANVFDPACSPAARATRREPPPKPHPQPPIHILGAGNIGRLFASGLAQPPDDHPPITLVVHKQDLLSQWARSDGVELTRDGVTTKNKRFRLEWWTDAPPLRGPIREVAGGQKLRSLLISTKTSVALAEVDRLRRYLDGSSTVVFAQNGVSRLWPPHGPAYLADRYPPSRVPSFSACVVNHGVLSAGPFQSLHVAPADAVIGHVTGPPPPDCDPLISRITAAPLLNTRSVSPGRLWVLQLEKLAFNAIINPLTALLRCRNGHLFVTHDPNDPLVRVIDRLLAQESAVFQMLINHPSSAPVLATYAHQAQEPFAEDNQPDPDPGKVASLQRELTMEFSPESLKRKLYSFGEKVGQNRSSMLQDVEAAKITEIRDLNGWIVDMASTLDGRLDVTAHQVLIQLVEKSLVLDKAELASRLL</sequence>
<reference evidence="10" key="2">
    <citation type="journal article" date="2016" name="Genome Announc.">
        <title>Genome sequence of Ustilaginoidea virens IPU010, a rice pathogenic fungus causing false smut.</title>
        <authorList>
            <person name="Kumagai T."/>
            <person name="Ishii T."/>
            <person name="Terai G."/>
            <person name="Umemura M."/>
            <person name="Machida M."/>
            <person name="Asai K."/>
        </authorList>
    </citation>
    <scope>NUCLEOTIDE SEQUENCE [LARGE SCALE GENOMIC DNA]</scope>
    <source>
        <strain evidence="10">IPU010</strain>
    </source>
</reference>
<name>A0A063BXF8_USTVR</name>
<dbReference type="GO" id="GO:0050661">
    <property type="term" value="F:NADP binding"/>
    <property type="evidence" value="ECO:0007669"/>
    <property type="project" value="TreeGrafter"/>
</dbReference>
<reference evidence="8" key="3">
    <citation type="submission" date="2020-03" db="EMBL/GenBank/DDBJ databases">
        <title>A mixture of massive structural variations and highly conserved coding sequences in Ustilaginoidea virens genome.</title>
        <authorList>
            <person name="Zhang K."/>
            <person name="Zhao Z."/>
            <person name="Zhang Z."/>
            <person name="Li Y."/>
            <person name="Hsiang T."/>
            <person name="Sun W."/>
        </authorList>
    </citation>
    <scope>NUCLEOTIDE SEQUENCE</scope>
    <source>
        <strain evidence="8">UV-8b</strain>
    </source>
</reference>
<keyword evidence="2" id="KW-0521">NADP</keyword>
<dbReference type="Proteomes" id="UP000027002">
    <property type="component" value="Chromosome 5"/>
</dbReference>
<dbReference type="Pfam" id="PF02558">
    <property type="entry name" value="ApbA"/>
    <property type="match status" value="1"/>
</dbReference>
<dbReference type="GO" id="GO:0008677">
    <property type="term" value="F:2-dehydropantoate 2-reductase activity"/>
    <property type="evidence" value="ECO:0007669"/>
    <property type="project" value="TreeGrafter"/>
</dbReference>
<dbReference type="InterPro" id="IPR050838">
    <property type="entry name" value="Ketopantoate_reductase"/>
</dbReference>
<dbReference type="Pfam" id="PF08546">
    <property type="entry name" value="ApbA_C"/>
    <property type="match status" value="1"/>
</dbReference>
<evidence type="ECO:0000313" key="9">
    <source>
        <dbReference type="Proteomes" id="UP000027002"/>
    </source>
</evidence>
<dbReference type="InterPro" id="IPR008927">
    <property type="entry name" value="6-PGluconate_DH-like_C_sf"/>
</dbReference>
<reference evidence="7" key="1">
    <citation type="journal article" date="2016" name="Genome Announc.">
        <title>Genome Sequence of Ustilaginoidea virens IPU010, a Rice Pathogenic Fungus Causing False Smut.</title>
        <authorList>
            <person name="Kumagai T."/>
            <person name="Ishii T."/>
            <person name="Terai G."/>
            <person name="Umemura M."/>
            <person name="Machida M."/>
            <person name="Asai K."/>
        </authorList>
    </citation>
    <scope>NUCLEOTIDE SEQUENCE [LARGE SCALE GENOMIC DNA]</scope>
    <source>
        <strain evidence="7">IPU010</strain>
    </source>
</reference>
<dbReference type="PANTHER" id="PTHR43765">
    <property type="entry name" value="2-DEHYDROPANTOATE 2-REDUCTASE-RELATED"/>
    <property type="match status" value="1"/>
</dbReference>
<evidence type="ECO:0000259" key="5">
    <source>
        <dbReference type="Pfam" id="PF02558"/>
    </source>
</evidence>
<evidence type="ECO:0000256" key="4">
    <source>
        <dbReference type="SAM" id="MobiDB-lite"/>
    </source>
</evidence>
<evidence type="ECO:0000256" key="3">
    <source>
        <dbReference type="ARBA" id="ARBA00023002"/>
    </source>
</evidence>
<evidence type="ECO:0000313" key="7">
    <source>
        <dbReference type="EMBL" id="GAO18228.1"/>
    </source>
</evidence>
<dbReference type="InterPro" id="IPR013328">
    <property type="entry name" value="6PGD_dom2"/>
</dbReference>
<dbReference type="GeneID" id="66067051"/>
<gene>
    <name evidence="8" type="ORF">UV8b_06274</name>
    <name evidence="7" type="ORF">UVI_02022940</name>
</gene>
<dbReference type="SUPFAM" id="SSF48179">
    <property type="entry name" value="6-phosphogluconate dehydrogenase C-terminal domain-like"/>
    <property type="match status" value="1"/>
</dbReference>
<dbReference type="InterPro" id="IPR013752">
    <property type="entry name" value="KPA_reductase"/>
</dbReference>